<protein>
    <submittedName>
        <fullName evidence="2">Uncharacterized protein</fullName>
    </submittedName>
</protein>
<keyword evidence="3" id="KW-1185">Reference proteome</keyword>
<name>A0AAV7EBQ0_ARIFI</name>
<dbReference type="PANTHER" id="PTHR34970">
    <property type="entry name" value="ABC TRANSPORTER A FAMILY PROTEIN"/>
    <property type="match status" value="1"/>
</dbReference>
<keyword evidence="1" id="KW-1133">Transmembrane helix</keyword>
<reference evidence="2 3" key="1">
    <citation type="submission" date="2021-07" db="EMBL/GenBank/DDBJ databases">
        <title>The Aristolochia fimbriata genome: insights into angiosperm evolution, floral development and chemical biosynthesis.</title>
        <authorList>
            <person name="Jiao Y."/>
        </authorList>
    </citation>
    <scope>NUCLEOTIDE SEQUENCE [LARGE SCALE GENOMIC DNA]</scope>
    <source>
        <strain evidence="2">IBCAS-2021</strain>
        <tissue evidence="2">Leaf</tissue>
    </source>
</reference>
<evidence type="ECO:0000256" key="1">
    <source>
        <dbReference type="SAM" id="Phobius"/>
    </source>
</evidence>
<feature type="transmembrane region" description="Helical" evidence="1">
    <location>
        <begin position="6"/>
        <end position="24"/>
    </location>
</feature>
<comment type="caution">
    <text evidence="2">The sequence shown here is derived from an EMBL/GenBank/DDBJ whole genome shotgun (WGS) entry which is preliminary data.</text>
</comment>
<keyword evidence="1" id="KW-0812">Transmembrane</keyword>
<dbReference type="Proteomes" id="UP000825729">
    <property type="component" value="Unassembled WGS sequence"/>
</dbReference>
<dbReference type="PANTHER" id="PTHR34970:SF5">
    <property type="entry name" value="PROTEIN, PUTATIVE-RELATED"/>
    <property type="match status" value="1"/>
</dbReference>
<proteinExistence type="predicted"/>
<dbReference type="EMBL" id="JAINDJ010000006">
    <property type="protein sequence ID" value="KAG9444663.1"/>
    <property type="molecule type" value="Genomic_DNA"/>
</dbReference>
<keyword evidence="1" id="KW-0472">Membrane</keyword>
<gene>
    <name evidence="2" type="ORF">H6P81_016003</name>
</gene>
<organism evidence="2 3">
    <name type="scientific">Aristolochia fimbriata</name>
    <name type="common">White veined hardy Dutchman's pipe vine</name>
    <dbReference type="NCBI Taxonomy" id="158543"/>
    <lineage>
        <taxon>Eukaryota</taxon>
        <taxon>Viridiplantae</taxon>
        <taxon>Streptophyta</taxon>
        <taxon>Embryophyta</taxon>
        <taxon>Tracheophyta</taxon>
        <taxon>Spermatophyta</taxon>
        <taxon>Magnoliopsida</taxon>
        <taxon>Magnoliidae</taxon>
        <taxon>Piperales</taxon>
        <taxon>Aristolochiaceae</taxon>
        <taxon>Aristolochia</taxon>
    </lineage>
</organism>
<accession>A0AAV7EBQ0</accession>
<dbReference type="AlphaFoldDB" id="A0AAV7EBQ0"/>
<evidence type="ECO:0000313" key="3">
    <source>
        <dbReference type="Proteomes" id="UP000825729"/>
    </source>
</evidence>
<sequence>MMRIRLVSFVVGFTVTGSAFFVAWKDMWGDRYSLSAETARQFGALESRISELESLLRQNADSIQDEV</sequence>
<evidence type="ECO:0000313" key="2">
    <source>
        <dbReference type="EMBL" id="KAG9444663.1"/>
    </source>
</evidence>